<evidence type="ECO:0000313" key="4">
    <source>
        <dbReference type="Proteomes" id="UP000650628"/>
    </source>
</evidence>
<feature type="transmembrane region" description="Helical" evidence="2">
    <location>
        <begin position="28"/>
        <end position="47"/>
    </location>
</feature>
<comment type="caution">
    <text evidence="3">The sequence shown here is derived from an EMBL/GenBank/DDBJ whole genome shotgun (WGS) entry which is preliminary data.</text>
</comment>
<dbReference type="EMBL" id="BOOO01000049">
    <property type="protein sequence ID" value="GII34324.1"/>
    <property type="molecule type" value="Genomic_DNA"/>
</dbReference>
<evidence type="ECO:0000313" key="3">
    <source>
        <dbReference type="EMBL" id="GII34324.1"/>
    </source>
</evidence>
<sequence>MNGRVLDALLIGVWVVAFFIVAMVHPGLANAIIAWGGAVGLLWYNSLGRHDPKDDSLRAPWRRREPVVG</sequence>
<feature type="region of interest" description="Disordered" evidence="1">
    <location>
        <begin position="49"/>
        <end position="69"/>
    </location>
</feature>
<evidence type="ECO:0000256" key="2">
    <source>
        <dbReference type="SAM" id="Phobius"/>
    </source>
</evidence>
<keyword evidence="2" id="KW-0812">Transmembrane</keyword>
<proteinExistence type="predicted"/>
<dbReference type="RefSeq" id="WP_203958129.1">
    <property type="nucleotide sequence ID" value="NZ_BOOO01000049.1"/>
</dbReference>
<evidence type="ECO:0000256" key="1">
    <source>
        <dbReference type="SAM" id="MobiDB-lite"/>
    </source>
</evidence>
<keyword evidence="4" id="KW-1185">Reference proteome</keyword>
<keyword evidence="2" id="KW-0472">Membrane</keyword>
<organism evidence="3 4">
    <name type="scientific">Planotetraspora mira</name>
    <dbReference type="NCBI Taxonomy" id="58121"/>
    <lineage>
        <taxon>Bacteria</taxon>
        <taxon>Bacillati</taxon>
        <taxon>Actinomycetota</taxon>
        <taxon>Actinomycetes</taxon>
        <taxon>Streptosporangiales</taxon>
        <taxon>Streptosporangiaceae</taxon>
        <taxon>Planotetraspora</taxon>
    </lineage>
</organism>
<name>A0A8J3XBK8_9ACTN</name>
<feature type="transmembrane region" description="Helical" evidence="2">
    <location>
        <begin position="5"/>
        <end position="22"/>
    </location>
</feature>
<reference evidence="3 4" key="1">
    <citation type="submission" date="2021-01" db="EMBL/GenBank/DDBJ databases">
        <title>Whole genome shotgun sequence of Planotetraspora mira NBRC 15435.</title>
        <authorList>
            <person name="Komaki H."/>
            <person name="Tamura T."/>
        </authorList>
    </citation>
    <scope>NUCLEOTIDE SEQUENCE [LARGE SCALE GENOMIC DNA]</scope>
    <source>
        <strain evidence="3 4">NBRC 15435</strain>
    </source>
</reference>
<accession>A0A8J3XBK8</accession>
<dbReference type="AlphaFoldDB" id="A0A8J3XBK8"/>
<keyword evidence="2" id="KW-1133">Transmembrane helix</keyword>
<gene>
    <name evidence="3" type="ORF">Pmi06nite_77660</name>
</gene>
<dbReference type="Proteomes" id="UP000650628">
    <property type="component" value="Unassembled WGS sequence"/>
</dbReference>
<protein>
    <submittedName>
        <fullName evidence="3">Uncharacterized protein</fullName>
    </submittedName>
</protein>